<reference evidence="1" key="1">
    <citation type="journal article" date="2012" name="Science">
        <title>Fermentation, hydrogen, and sulfur metabolism in multiple uncultivated bacterial phyla.</title>
        <authorList>
            <person name="Wrighton K.C."/>
            <person name="Thomas B.C."/>
            <person name="Sharon I."/>
            <person name="Miller C.S."/>
            <person name="Castelle C.J."/>
            <person name="VerBerkmoes N.C."/>
            <person name="Wilkins M.J."/>
            <person name="Hettich R.L."/>
            <person name="Lipton M.S."/>
            <person name="Williams K.H."/>
            <person name="Long P.E."/>
            <person name="Banfield J.F."/>
        </authorList>
    </citation>
    <scope>NUCLEOTIDE SEQUENCE [LARGE SCALE GENOMIC DNA]</scope>
</reference>
<sequence>MEQRIRYKDVNFEIKPNQNPIEWKTNPDRTISLIDQFSNNTDDILLKIWL</sequence>
<dbReference type="EMBL" id="AMFJ01000783">
    <property type="protein sequence ID" value="EKE26484.1"/>
    <property type="molecule type" value="Genomic_DNA"/>
</dbReference>
<gene>
    <name evidence="1" type="ORF">ACD_4C00267G0002</name>
</gene>
<evidence type="ECO:0000313" key="1">
    <source>
        <dbReference type="EMBL" id="EKE26484.1"/>
    </source>
</evidence>
<name>K2G8M4_9BACT</name>
<dbReference type="AlphaFoldDB" id="K2G8M4"/>
<comment type="caution">
    <text evidence="1">The sequence shown here is derived from an EMBL/GenBank/DDBJ whole genome shotgun (WGS) entry which is preliminary data.</text>
</comment>
<protein>
    <submittedName>
        <fullName evidence="1">Uncharacterized protein</fullName>
    </submittedName>
</protein>
<proteinExistence type="predicted"/>
<organism evidence="1">
    <name type="scientific">uncultured bacterium</name>
    <name type="common">gcode 4</name>
    <dbReference type="NCBI Taxonomy" id="1234023"/>
    <lineage>
        <taxon>Bacteria</taxon>
        <taxon>environmental samples</taxon>
    </lineage>
</organism>
<accession>K2G8M4</accession>